<evidence type="ECO:0000256" key="1">
    <source>
        <dbReference type="ARBA" id="ARBA00011073"/>
    </source>
</evidence>
<dbReference type="InterPro" id="IPR036852">
    <property type="entry name" value="Peptidase_S8/S53_dom_sf"/>
</dbReference>
<reference evidence="10" key="2">
    <citation type="journal article" date="2011" name="Stand. Genomic Sci.">
        <title>Complete genome sequence of Weeksella virosa type strain (9751T).</title>
        <authorList>
            <person name="Lang E."/>
            <person name="Teshima H."/>
            <person name="Lucas S."/>
            <person name="Lapidus A."/>
            <person name="Hammon N."/>
            <person name="Deshpande S."/>
            <person name="Nolan M."/>
            <person name="Cheng J."/>
            <person name="Pitluck S."/>
            <person name="Liolios K."/>
            <person name="Pagani I."/>
            <person name="Mikhailova N."/>
            <person name="Ivanova N."/>
            <person name="Mavromatis K."/>
            <person name="Pati A."/>
            <person name="Tapia R."/>
            <person name="Han C."/>
            <person name="Goodwin L."/>
            <person name="Chen A."/>
            <person name="Palaniappan K."/>
            <person name="Land M."/>
            <person name="Hauser L."/>
            <person name="Chang Y."/>
            <person name="Jeffries C."/>
            <person name="Brambilla E."/>
            <person name="Kopitz M."/>
            <person name="Rohde M."/>
            <person name="Goker M."/>
            <person name="Tindall B."/>
            <person name="Detter J."/>
            <person name="Woyke T."/>
            <person name="Bristow J."/>
            <person name="Eisen J."/>
            <person name="Markowitz V."/>
            <person name="Hugenholtz P."/>
            <person name="Klenk H."/>
            <person name="Kyrpides N."/>
        </authorList>
    </citation>
    <scope>NUCLEOTIDE SEQUENCE [LARGE SCALE GENOMIC DNA]</scope>
    <source>
        <strain evidence="10">ATCC 43766 / DSM 16922 / JCM 21250 / NBRC 16016 / NCTC 11634 / CL345/78</strain>
    </source>
</reference>
<dbReference type="PANTHER" id="PTHR43399:SF4">
    <property type="entry name" value="CELL WALL-ASSOCIATED PROTEASE"/>
    <property type="match status" value="1"/>
</dbReference>
<name>F0P238_WEEVC</name>
<dbReference type="PRINTS" id="PR00723">
    <property type="entry name" value="SUBTILISIN"/>
</dbReference>
<comment type="similarity">
    <text evidence="1 5 6">Belongs to the peptidase S8 family.</text>
</comment>
<evidence type="ECO:0000256" key="7">
    <source>
        <dbReference type="SAM" id="SignalP"/>
    </source>
</evidence>
<evidence type="ECO:0000256" key="4">
    <source>
        <dbReference type="ARBA" id="ARBA00022825"/>
    </source>
</evidence>
<dbReference type="OrthoDB" id="9798386at2"/>
<dbReference type="PANTHER" id="PTHR43399">
    <property type="entry name" value="SUBTILISIN-RELATED"/>
    <property type="match status" value="1"/>
</dbReference>
<dbReference type="GO" id="GO:0004252">
    <property type="term" value="F:serine-type endopeptidase activity"/>
    <property type="evidence" value="ECO:0007669"/>
    <property type="project" value="UniProtKB-UniRule"/>
</dbReference>
<proteinExistence type="inferred from homology"/>
<evidence type="ECO:0000256" key="3">
    <source>
        <dbReference type="ARBA" id="ARBA00022801"/>
    </source>
</evidence>
<protein>
    <submittedName>
        <fullName evidence="9">Peptidase S8 and S53 subtilisin kexin sedolisin</fullName>
    </submittedName>
</protein>
<dbReference type="PROSITE" id="PS00136">
    <property type="entry name" value="SUBTILASE_ASP"/>
    <property type="match status" value="1"/>
</dbReference>
<keyword evidence="4 5" id="KW-0720">Serine protease</keyword>
<feature type="signal peptide" evidence="7">
    <location>
        <begin position="1"/>
        <end position="19"/>
    </location>
</feature>
<evidence type="ECO:0000256" key="6">
    <source>
        <dbReference type="RuleBase" id="RU003355"/>
    </source>
</evidence>
<dbReference type="InterPro" id="IPR000209">
    <property type="entry name" value="Peptidase_S8/S53_dom"/>
</dbReference>
<dbReference type="PROSITE" id="PS00138">
    <property type="entry name" value="SUBTILASE_SER"/>
    <property type="match status" value="1"/>
</dbReference>
<feature type="chain" id="PRO_5003256467" evidence="7">
    <location>
        <begin position="20"/>
        <end position="536"/>
    </location>
</feature>
<feature type="active site" description="Charge relay system" evidence="5">
    <location>
        <position position="468"/>
    </location>
</feature>
<organism evidence="9 10">
    <name type="scientific">Weeksella virosa (strain ATCC 43766 / DSM 16922 / JCM 21250 / CCUG 30538 / CDC 9751 / IAM 14551 / NBRC 16016 / NCTC 11634 / CL345/78)</name>
    <dbReference type="NCBI Taxonomy" id="865938"/>
    <lineage>
        <taxon>Bacteria</taxon>
        <taxon>Pseudomonadati</taxon>
        <taxon>Bacteroidota</taxon>
        <taxon>Flavobacteriia</taxon>
        <taxon>Flavobacteriales</taxon>
        <taxon>Weeksellaceae</taxon>
        <taxon>Weeksella</taxon>
    </lineage>
</organism>
<dbReference type="InterPro" id="IPR022398">
    <property type="entry name" value="Peptidase_S8_His-AS"/>
</dbReference>
<dbReference type="GO" id="GO:0006508">
    <property type="term" value="P:proteolysis"/>
    <property type="evidence" value="ECO:0007669"/>
    <property type="project" value="UniProtKB-KW"/>
</dbReference>
<gene>
    <name evidence="9" type="ordered locus">Weevi_2092</name>
</gene>
<evidence type="ECO:0000313" key="10">
    <source>
        <dbReference type="Proteomes" id="UP000008641"/>
    </source>
</evidence>
<feature type="active site" description="Charge relay system" evidence="5">
    <location>
        <position position="297"/>
    </location>
</feature>
<keyword evidence="10" id="KW-1185">Reference proteome</keyword>
<feature type="active site" description="Charge relay system" evidence="5">
    <location>
        <position position="66"/>
    </location>
</feature>
<dbReference type="SUPFAM" id="SSF52743">
    <property type="entry name" value="Subtilisin-like"/>
    <property type="match status" value="1"/>
</dbReference>
<feature type="domain" description="Peptidase S8/S53" evidence="8">
    <location>
        <begin position="60"/>
        <end position="504"/>
    </location>
</feature>
<dbReference type="Proteomes" id="UP000008641">
    <property type="component" value="Chromosome"/>
</dbReference>
<keyword evidence="7" id="KW-0732">Signal</keyword>
<dbReference type="KEGG" id="wvi:Weevi_2092"/>
<dbReference type="eggNOG" id="COG1404">
    <property type="taxonomic scope" value="Bacteria"/>
</dbReference>
<dbReference type="AlphaFoldDB" id="F0P238"/>
<dbReference type="Gene3D" id="3.40.50.200">
    <property type="entry name" value="Peptidase S8/S53 domain"/>
    <property type="match status" value="2"/>
</dbReference>
<dbReference type="EMBL" id="CP002455">
    <property type="protein sequence ID" value="ADX68766.1"/>
    <property type="molecule type" value="Genomic_DNA"/>
</dbReference>
<dbReference type="HOGENOM" id="CLU_022359_0_0_10"/>
<dbReference type="InterPro" id="IPR051048">
    <property type="entry name" value="Peptidase_S8/S53_subtilisin"/>
</dbReference>
<keyword evidence="3 5" id="KW-0378">Hydrolase</keyword>
<evidence type="ECO:0000259" key="8">
    <source>
        <dbReference type="Pfam" id="PF00082"/>
    </source>
</evidence>
<dbReference type="PROSITE" id="PS51892">
    <property type="entry name" value="SUBTILASE"/>
    <property type="match status" value="1"/>
</dbReference>
<sequence>MKKLILAVGILFSAHFVQAQTEVPKETWYHADYHATGVYGVNTQKALDFLKSKNRKPQTLVVGVLDSGVEHFHEDLKDNMWVNPKEIAGNGKDDDKNGYIDDIHGWSFLGNEFGVNYNDDTLEVTRLYKKYQALFDTPNAEVNLANQKKFSQEFQAYESIKKEYNAKLGKDKYNLAIAQAKYTNLEPGFTKLINTFGDTKLSETIMKNYKTDDMQVLQTLWVFNEMTVKDWEGKTMKEVADRYLGVAKAQVERYQSSVNAHYNINLDPRAELKVDNYEDNTQRIYGNNDSNGPESSHGTHVAGIIAAVRGNGKGTEGTAGGNHVKIMSVRMVPNGDERDKDVANAIRYAVDNGAKILNMSFGKSYSPDKKLVLDAFKYASDKNVLIVKAAGNSNEDIDTHIHYPTNFNEQGAVSKSVLTVGASTRVSENLKARFSNYGIKSVDVFGPGAEIYAPYPGVTEYRFLNGTSMASPAVAGVAALVWSHYPKLTAQDIRTILMETVNKNDQLKDISVSGGVVDSYNAVQRAEEIYKQRRLK</sequence>
<dbReference type="PROSITE" id="PS00137">
    <property type="entry name" value="SUBTILASE_HIS"/>
    <property type="match status" value="1"/>
</dbReference>
<reference evidence="9 10" key="1">
    <citation type="journal article" date="2011" name="Stand. Genomic Sci.">
        <title>Complete genome sequence of Weeksella virosa type strain (9751).</title>
        <authorList>
            <person name="Lang E."/>
            <person name="Teshima H."/>
            <person name="Lucas S."/>
            <person name="Lapidus A."/>
            <person name="Hammon N."/>
            <person name="Deshpande S."/>
            <person name="Nolan M."/>
            <person name="Cheng J.F."/>
            <person name="Pitluck S."/>
            <person name="Liolios K."/>
            <person name="Pagani I."/>
            <person name="Mikhailova N."/>
            <person name="Ivanova N."/>
            <person name="Mavromatis K."/>
            <person name="Pati A."/>
            <person name="Tapia R."/>
            <person name="Han C."/>
            <person name="Goodwin L."/>
            <person name="Chen A."/>
            <person name="Palaniappan K."/>
            <person name="Land M."/>
            <person name="Hauser L."/>
            <person name="Chang Y.J."/>
            <person name="Jeffries C.D."/>
            <person name="Brambilla E.M."/>
            <person name="Kopitz M."/>
            <person name="Rohde M."/>
            <person name="Goker M."/>
            <person name="Tindall B.J."/>
            <person name="Detter J.C."/>
            <person name="Woyke T."/>
            <person name="Bristow J."/>
            <person name="Eisen J.A."/>
            <person name="Markowitz V."/>
            <person name="Hugenholtz P."/>
            <person name="Klenk H.P."/>
            <person name="Kyrpides N.C."/>
        </authorList>
    </citation>
    <scope>NUCLEOTIDE SEQUENCE [LARGE SCALE GENOMIC DNA]</scope>
    <source>
        <strain evidence="10">ATCC 43766 / DSM 16922 / JCM 21250 / NBRC 16016 / NCTC 11634 / CL345/78</strain>
    </source>
</reference>
<dbReference type="InterPro" id="IPR015500">
    <property type="entry name" value="Peptidase_S8_subtilisin-rel"/>
</dbReference>
<evidence type="ECO:0000256" key="5">
    <source>
        <dbReference type="PROSITE-ProRule" id="PRU01240"/>
    </source>
</evidence>
<keyword evidence="2 5" id="KW-0645">Protease</keyword>
<evidence type="ECO:0000256" key="2">
    <source>
        <dbReference type="ARBA" id="ARBA00022670"/>
    </source>
</evidence>
<dbReference type="STRING" id="865938.Weevi_2092"/>
<evidence type="ECO:0000313" key="9">
    <source>
        <dbReference type="EMBL" id="ADX68766.1"/>
    </source>
</evidence>
<dbReference type="Pfam" id="PF00082">
    <property type="entry name" value="Peptidase_S8"/>
    <property type="match status" value="1"/>
</dbReference>
<dbReference type="RefSeq" id="WP_013599154.1">
    <property type="nucleotide sequence ID" value="NC_015144.1"/>
</dbReference>
<dbReference type="InterPro" id="IPR023827">
    <property type="entry name" value="Peptidase_S8_Asp-AS"/>
</dbReference>
<accession>F0P238</accession>
<dbReference type="InterPro" id="IPR023828">
    <property type="entry name" value="Peptidase_S8_Ser-AS"/>
</dbReference>